<name>A0ABR2H351_9EUKA</name>
<keyword evidence="2" id="KW-0472">Membrane</keyword>
<accession>A0ABR2H351</accession>
<keyword evidence="4" id="KW-1185">Reference proteome</keyword>
<feature type="transmembrane region" description="Helical" evidence="2">
    <location>
        <begin position="158"/>
        <end position="177"/>
    </location>
</feature>
<evidence type="ECO:0000256" key="1">
    <source>
        <dbReference type="SAM" id="MobiDB-lite"/>
    </source>
</evidence>
<proteinExistence type="predicted"/>
<protein>
    <submittedName>
        <fullName evidence="3">Uncharacterized protein</fullName>
    </submittedName>
</protein>
<reference evidence="3 4" key="1">
    <citation type="submission" date="2024-04" db="EMBL/GenBank/DDBJ databases">
        <title>Tritrichomonas musculus Genome.</title>
        <authorList>
            <person name="Alves-Ferreira E."/>
            <person name="Grigg M."/>
            <person name="Lorenzi H."/>
            <person name="Galac M."/>
        </authorList>
    </citation>
    <scope>NUCLEOTIDE SEQUENCE [LARGE SCALE GENOMIC DNA]</scope>
    <source>
        <strain evidence="3 4">EAF2021</strain>
    </source>
</reference>
<sequence>MAEHYIGNHTSCIHDKNAKLRLYTGNNTDLFKNKTLKFLKENDHYAQKINPKLNTQNNECFNRLKTKYLSKNLKYSTSTEMRLSEAVLEWNEDNWEYQLLKKINLENNTYHNDISTRKQTQKKKNSQKRKETFREKRKIERNAKLTKKITQKKRGADTYFTFLTFIKICISFYVLIITK</sequence>
<feature type="region of interest" description="Disordered" evidence="1">
    <location>
        <begin position="113"/>
        <end position="134"/>
    </location>
</feature>
<keyword evidence="2" id="KW-0812">Transmembrane</keyword>
<dbReference type="Proteomes" id="UP001470230">
    <property type="component" value="Unassembled WGS sequence"/>
</dbReference>
<comment type="caution">
    <text evidence="3">The sequence shown here is derived from an EMBL/GenBank/DDBJ whole genome shotgun (WGS) entry which is preliminary data.</text>
</comment>
<organism evidence="3 4">
    <name type="scientific">Tritrichomonas musculus</name>
    <dbReference type="NCBI Taxonomy" id="1915356"/>
    <lineage>
        <taxon>Eukaryota</taxon>
        <taxon>Metamonada</taxon>
        <taxon>Parabasalia</taxon>
        <taxon>Tritrichomonadida</taxon>
        <taxon>Tritrichomonadidae</taxon>
        <taxon>Tritrichomonas</taxon>
    </lineage>
</organism>
<evidence type="ECO:0000313" key="3">
    <source>
        <dbReference type="EMBL" id="KAK8840637.1"/>
    </source>
</evidence>
<evidence type="ECO:0000313" key="4">
    <source>
        <dbReference type="Proteomes" id="UP001470230"/>
    </source>
</evidence>
<evidence type="ECO:0000256" key="2">
    <source>
        <dbReference type="SAM" id="Phobius"/>
    </source>
</evidence>
<keyword evidence="2" id="KW-1133">Transmembrane helix</keyword>
<dbReference type="EMBL" id="JAPFFF010000044">
    <property type="protein sequence ID" value="KAK8840637.1"/>
    <property type="molecule type" value="Genomic_DNA"/>
</dbReference>
<gene>
    <name evidence="3" type="ORF">M9Y10_030412</name>
</gene>